<sequence length="40" mass="4688">NTVNFFNVQPSCILEVGQIFDSYLNEFVNLEKKFLIFIGF</sequence>
<dbReference type="EMBL" id="UINC01216756">
    <property type="protein sequence ID" value="SVE43026.1"/>
    <property type="molecule type" value="Genomic_DNA"/>
</dbReference>
<name>A0A383DEV9_9ZZZZ</name>
<organism evidence="1">
    <name type="scientific">marine metagenome</name>
    <dbReference type="NCBI Taxonomy" id="408172"/>
    <lineage>
        <taxon>unclassified sequences</taxon>
        <taxon>metagenomes</taxon>
        <taxon>ecological metagenomes</taxon>
    </lineage>
</organism>
<proteinExistence type="predicted"/>
<evidence type="ECO:0000313" key="1">
    <source>
        <dbReference type="EMBL" id="SVE43026.1"/>
    </source>
</evidence>
<gene>
    <name evidence="1" type="ORF">METZ01_LOCUS495880</name>
</gene>
<reference evidence="1" key="1">
    <citation type="submission" date="2018-05" db="EMBL/GenBank/DDBJ databases">
        <authorList>
            <person name="Lanie J.A."/>
            <person name="Ng W.-L."/>
            <person name="Kazmierczak K.M."/>
            <person name="Andrzejewski T.M."/>
            <person name="Davidsen T.M."/>
            <person name="Wayne K.J."/>
            <person name="Tettelin H."/>
            <person name="Glass J.I."/>
            <person name="Rusch D."/>
            <person name="Podicherti R."/>
            <person name="Tsui H.-C.T."/>
            <person name="Winkler M.E."/>
        </authorList>
    </citation>
    <scope>NUCLEOTIDE SEQUENCE</scope>
</reference>
<accession>A0A383DEV9</accession>
<protein>
    <submittedName>
        <fullName evidence="1">Uncharacterized protein</fullName>
    </submittedName>
</protein>
<feature type="non-terminal residue" evidence="1">
    <location>
        <position position="1"/>
    </location>
</feature>
<dbReference type="AlphaFoldDB" id="A0A383DEV9"/>